<dbReference type="PANTHER" id="PTHR43827:SF3">
    <property type="entry name" value="NADP-DEPENDENT OXIDOREDUCTASE DOMAIN-CONTAINING PROTEIN"/>
    <property type="match status" value="1"/>
</dbReference>
<organism evidence="8 9">
    <name type="scientific">Zancudomyces culisetae</name>
    <name type="common">Gut fungus</name>
    <name type="synonym">Smittium culisetae</name>
    <dbReference type="NCBI Taxonomy" id="1213189"/>
    <lineage>
        <taxon>Eukaryota</taxon>
        <taxon>Fungi</taxon>
        <taxon>Fungi incertae sedis</taxon>
        <taxon>Zoopagomycota</taxon>
        <taxon>Kickxellomycotina</taxon>
        <taxon>Harpellomycetes</taxon>
        <taxon>Harpellales</taxon>
        <taxon>Legeriomycetaceae</taxon>
        <taxon>Zancudomyces</taxon>
    </lineage>
</organism>
<dbReference type="Gene3D" id="3.20.20.100">
    <property type="entry name" value="NADP-dependent oxidoreductase domain"/>
    <property type="match status" value="1"/>
</dbReference>
<dbReference type="EMBL" id="LSSK01000124">
    <property type="protein sequence ID" value="OMH84970.1"/>
    <property type="molecule type" value="Genomic_DNA"/>
</dbReference>
<protein>
    <submittedName>
        <fullName evidence="8">Prostaglandin F synthase</fullName>
    </submittedName>
</protein>
<comment type="similarity">
    <text evidence="1">Belongs to the aldo/keto reductase family.</text>
</comment>
<evidence type="ECO:0000313" key="9">
    <source>
        <dbReference type="Proteomes" id="UP000188320"/>
    </source>
</evidence>
<dbReference type="PROSITE" id="PS00798">
    <property type="entry name" value="ALDOKETO_REDUCTASE_1"/>
    <property type="match status" value="1"/>
</dbReference>
<dbReference type="PIRSF" id="PIRSF000097">
    <property type="entry name" value="AKR"/>
    <property type="match status" value="1"/>
</dbReference>
<sequence>MSAATKLVKLNNGLVIPKLGLGTWQQTDTELLKGLIKDAIKIGYRHIDTATVYKNETAIGEALQEVFADETGAYTNGSGPNGKIVREDIWVTSKLQPRDQGYDNTIAAVNSSLKKLNLNYIDMYLIHWPGVGGCDPQDPKQIEIRKQSWLALEKLVQEKKLRCIGVSNYQIKHLEEMNGYATIKPVINQCEFHPLLFTKDLLDYCGANGIQFQAYSSLGEGNLVNGKHNIEAVEDIAQKLKLSPAQILLAWGLQHNAIVLPKSSSKQRLIANFESQFAEIPEEDMKKIDAVSKSKTVRFCWNPTTVI</sequence>
<name>A0A1R1PVI0_ZANCU</name>
<gene>
    <name evidence="8" type="ORF">AX774_g1479</name>
</gene>
<feature type="site" description="Lowers pKa of active site Tyr" evidence="6">
    <location>
        <position position="94"/>
    </location>
</feature>
<dbReference type="Proteomes" id="UP000188320">
    <property type="component" value="Unassembled WGS sequence"/>
</dbReference>
<dbReference type="InterPro" id="IPR018170">
    <property type="entry name" value="Aldo/ket_reductase_CS"/>
</dbReference>
<dbReference type="PANTHER" id="PTHR43827">
    <property type="entry name" value="2,5-DIKETO-D-GLUCONIC ACID REDUCTASE"/>
    <property type="match status" value="1"/>
</dbReference>
<dbReference type="OrthoDB" id="416253at2759"/>
<comment type="caution">
    <text evidence="8">The sequence shown here is derived from an EMBL/GenBank/DDBJ whole genome shotgun (WGS) entry which is preliminary data.</text>
</comment>
<accession>A0A1R1PVI0</accession>
<dbReference type="Pfam" id="PF00248">
    <property type="entry name" value="Aldo_ket_red"/>
    <property type="match status" value="1"/>
</dbReference>
<keyword evidence="3" id="KW-0560">Oxidoreductase</keyword>
<dbReference type="AlphaFoldDB" id="A0A1R1PVI0"/>
<feature type="binding site" evidence="5">
    <location>
        <position position="127"/>
    </location>
    <ligand>
        <name>substrate</name>
    </ligand>
</feature>
<dbReference type="CDD" id="cd19136">
    <property type="entry name" value="AKR_DrGR-like"/>
    <property type="match status" value="1"/>
</dbReference>
<proteinExistence type="inferred from homology"/>
<feature type="active site" description="Proton donor" evidence="4">
    <location>
        <position position="53"/>
    </location>
</feature>
<dbReference type="SUPFAM" id="SSF51430">
    <property type="entry name" value="NAD(P)-linked oxidoreductase"/>
    <property type="match status" value="1"/>
</dbReference>
<feature type="domain" description="NADP-dependent oxidoreductase" evidence="7">
    <location>
        <begin position="18"/>
        <end position="292"/>
    </location>
</feature>
<evidence type="ECO:0000256" key="1">
    <source>
        <dbReference type="ARBA" id="ARBA00007905"/>
    </source>
</evidence>
<evidence type="ECO:0000256" key="4">
    <source>
        <dbReference type="PIRSR" id="PIRSR000097-1"/>
    </source>
</evidence>
<keyword evidence="2" id="KW-0521">NADP</keyword>
<evidence type="ECO:0000313" key="8">
    <source>
        <dbReference type="EMBL" id="OMH84970.1"/>
    </source>
</evidence>
<dbReference type="FunFam" id="3.20.20.100:FF:000002">
    <property type="entry name" value="2,5-diketo-D-gluconic acid reductase A"/>
    <property type="match status" value="1"/>
</dbReference>
<dbReference type="PRINTS" id="PR00069">
    <property type="entry name" value="ALDKETRDTASE"/>
</dbReference>
<reference evidence="9" key="1">
    <citation type="submission" date="2017-01" db="EMBL/GenBank/DDBJ databases">
        <authorList>
            <person name="Wang Y."/>
            <person name="White M."/>
            <person name="Kvist S."/>
            <person name="Moncalvo J.-M."/>
        </authorList>
    </citation>
    <scope>NUCLEOTIDE SEQUENCE [LARGE SCALE GENOMIC DNA]</scope>
    <source>
        <strain evidence="9">COL-18-3</strain>
    </source>
</reference>
<evidence type="ECO:0000256" key="3">
    <source>
        <dbReference type="ARBA" id="ARBA00023002"/>
    </source>
</evidence>
<evidence type="ECO:0000259" key="7">
    <source>
        <dbReference type="Pfam" id="PF00248"/>
    </source>
</evidence>
<dbReference type="InterPro" id="IPR023210">
    <property type="entry name" value="NADP_OxRdtase_dom"/>
</dbReference>
<keyword evidence="9" id="KW-1185">Reference proteome</keyword>
<dbReference type="InterPro" id="IPR036812">
    <property type="entry name" value="NAD(P)_OxRdtase_dom_sf"/>
</dbReference>
<evidence type="ECO:0000256" key="6">
    <source>
        <dbReference type="PIRSR" id="PIRSR000097-3"/>
    </source>
</evidence>
<evidence type="ECO:0000256" key="5">
    <source>
        <dbReference type="PIRSR" id="PIRSR000097-2"/>
    </source>
</evidence>
<evidence type="ECO:0000256" key="2">
    <source>
        <dbReference type="ARBA" id="ARBA00022857"/>
    </source>
</evidence>
<dbReference type="InterPro" id="IPR020471">
    <property type="entry name" value="AKR"/>
</dbReference>
<dbReference type="GO" id="GO:0016616">
    <property type="term" value="F:oxidoreductase activity, acting on the CH-OH group of donors, NAD or NADP as acceptor"/>
    <property type="evidence" value="ECO:0007669"/>
    <property type="project" value="UniProtKB-ARBA"/>
</dbReference>